<keyword evidence="3" id="KW-1185">Reference proteome</keyword>
<accession>A0ABW6BTU5</accession>
<evidence type="ECO:0000313" key="2">
    <source>
        <dbReference type="EMBL" id="MFD2999824.1"/>
    </source>
</evidence>
<feature type="transmembrane region" description="Helical" evidence="1">
    <location>
        <begin position="86"/>
        <end position="107"/>
    </location>
</feature>
<feature type="transmembrane region" description="Helical" evidence="1">
    <location>
        <begin position="128"/>
        <end position="148"/>
    </location>
</feature>
<dbReference type="RefSeq" id="WP_377482156.1">
    <property type="nucleotide sequence ID" value="NZ_JBHUOX010000003.1"/>
</dbReference>
<gene>
    <name evidence="2" type="ORF">ACFS7Z_05600</name>
</gene>
<feature type="transmembrane region" description="Helical" evidence="1">
    <location>
        <begin position="5"/>
        <end position="25"/>
    </location>
</feature>
<keyword evidence="1" id="KW-0472">Membrane</keyword>
<keyword evidence="1" id="KW-1133">Transmembrane helix</keyword>
<dbReference type="Proteomes" id="UP001597641">
    <property type="component" value="Unassembled WGS sequence"/>
</dbReference>
<keyword evidence="1" id="KW-0812">Transmembrane</keyword>
<protein>
    <recommendedName>
        <fullName evidence="4">DUF420 domain-containing protein</fullName>
    </recommendedName>
</protein>
<dbReference type="EMBL" id="JBHUOX010000003">
    <property type="protein sequence ID" value="MFD2999824.1"/>
    <property type="molecule type" value="Genomic_DNA"/>
</dbReference>
<sequence length="152" mass="16811">MTRYLLYFLTGFAIATVILFFRGYAAVPHSVYSNTALVAAMALFGLASWITFFKERAGALLALLSLLAMLPWVINAWMRIADLEANITQIVTIIHAVLSGLVLMSLITSLRYTLGSSSWRAGTRSPGLFLKILFTLVPLAVLITWLFVEPKL</sequence>
<evidence type="ECO:0008006" key="4">
    <source>
        <dbReference type="Google" id="ProtNLM"/>
    </source>
</evidence>
<evidence type="ECO:0000313" key="3">
    <source>
        <dbReference type="Proteomes" id="UP001597641"/>
    </source>
</evidence>
<reference evidence="3" key="1">
    <citation type="journal article" date="2019" name="Int. J. Syst. Evol. Microbiol.">
        <title>The Global Catalogue of Microorganisms (GCM) 10K type strain sequencing project: providing services to taxonomists for standard genome sequencing and annotation.</title>
        <authorList>
            <consortium name="The Broad Institute Genomics Platform"/>
            <consortium name="The Broad Institute Genome Sequencing Center for Infectious Disease"/>
            <person name="Wu L."/>
            <person name="Ma J."/>
        </authorList>
    </citation>
    <scope>NUCLEOTIDE SEQUENCE [LARGE SCALE GENOMIC DNA]</scope>
    <source>
        <strain evidence="3">KCTC 23984</strain>
    </source>
</reference>
<feature type="transmembrane region" description="Helical" evidence="1">
    <location>
        <begin position="31"/>
        <end position="52"/>
    </location>
</feature>
<feature type="transmembrane region" description="Helical" evidence="1">
    <location>
        <begin position="59"/>
        <end position="80"/>
    </location>
</feature>
<name>A0ABW6BTU5_9BACT</name>
<organism evidence="2 3">
    <name type="scientific">Pontibacter toksunensis</name>
    <dbReference type="NCBI Taxonomy" id="1332631"/>
    <lineage>
        <taxon>Bacteria</taxon>
        <taxon>Pseudomonadati</taxon>
        <taxon>Bacteroidota</taxon>
        <taxon>Cytophagia</taxon>
        <taxon>Cytophagales</taxon>
        <taxon>Hymenobacteraceae</taxon>
        <taxon>Pontibacter</taxon>
    </lineage>
</organism>
<comment type="caution">
    <text evidence="2">The sequence shown here is derived from an EMBL/GenBank/DDBJ whole genome shotgun (WGS) entry which is preliminary data.</text>
</comment>
<evidence type="ECO:0000256" key="1">
    <source>
        <dbReference type="SAM" id="Phobius"/>
    </source>
</evidence>
<proteinExistence type="predicted"/>